<comment type="caution">
    <text evidence="2">The sequence shown here is derived from an EMBL/GenBank/DDBJ whole genome shotgun (WGS) entry which is preliminary data.</text>
</comment>
<accession>A0A9Q3GTP6</accession>
<evidence type="ECO:0000259" key="1">
    <source>
        <dbReference type="Pfam" id="PF07727"/>
    </source>
</evidence>
<dbReference type="EMBL" id="AVOT02005169">
    <property type="protein sequence ID" value="MBW0478390.1"/>
    <property type="molecule type" value="Genomic_DNA"/>
</dbReference>
<dbReference type="Proteomes" id="UP000765509">
    <property type="component" value="Unassembled WGS sequence"/>
</dbReference>
<evidence type="ECO:0000313" key="2">
    <source>
        <dbReference type="EMBL" id="MBW0478390.1"/>
    </source>
</evidence>
<organism evidence="2 3">
    <name type="scientific">Austropuccinia psidii MF-1</name>
    <dbReference type="NCBI Taxonomy" id="1389203"/>
    <lineage>
        <taxon>Eukaryota</taxon>
        <taxon>Fungi</taxon>
        <taxon>Dikarya</taxon>
        <taxon>Basidiomycota</taxon>
        <taxon>Pucciniomycotina</taxon>
        <taxon>Pucciniomycetes</taxon>
        <taxon>Pucciniales</taxon>
        <taxon>Sphaerophragmiaceae</taxon>
        <taxon>Austropuccinia</taxon>
    </lineage>
</organism>
<reference evidence="2" key="1">
    <citation type="submission" date="2021-03" db="EMBL/GenBank/DDBJ databases">
        <title>Draft genome sequence of rust myrtle Austropuccinia psidii MF-1, a brazilian biotype.</title>
        <authorList>
            <person name="Quecine M.C."/>
            <person name="Pachon D.M.R."/>
            <person name="Bonatelli M.L."/>
            <person name="Correr F.H."/>
            <person name="Franceschini L.M."/>
            <person name="Leite T.F."/>
            <person name="Margarido G.R.A."/>
            <person name="Almeida C.A."/>
            <person name="Ferrarezi J.A."/>
            <person name="Labate C.A."/>
        </authorList>
    </citation>
    <scope>NUCLEOTIDE SEQUENCE</scope>
    <source>
        <strain evidence="2">MF-1</strain>
    </source>
</reference>
<evidence type="ECO:0000313" key="3">
    <source>
        <dbReference type="Proteomes" id="UP000765509"/>
    </source>
</evidence>
<name>A0A9Q3GTP6_9BASI</name>
<protein>
    <recommendedName>
        <fullName evidence="1">Reverse transcriptase Ty1/copia-type domain-containing protein</fullName>
    </recommendedName>
</protein>
<dbReference type="AlphaFoldDB" id="A0A9Q3GTP6"/>
<gene>
    <name evidence="2" type="ORF">O181_018105</name>
</gene>
<proteinExistence type="predicted"/>
<dbReference type="InterPro" id="IPR013103">
    <property type="entry name" value="RVT_2"/>
</dbReference>
<sequence>MPRAIVGYHMGVLEDSKGWLFWVPEKNVIMKLASASFDESKFYKDEITGNTVSSIQVQDIFDSYMIDELVWQDEVMTNIFNQNGLQLSIPSTYREAIFFPNKVDWIRAINEERESMKTEKVFSPVDLNNALKEVPHEIIHGTKCVFTKKPERFKARLVARGFCKIHGINYDETFAPTPTFNSLHLVFSTACFKKWELRTFDVKVSFLHSLIDKPVYVWPPMGMNVLKHKVLKLDKALYGTKQASRCWWLHLKGILKQIGFTSNAEDPSTYTLNKGNEQAILWIHVDDRALTVSSNELM</sequence>
<feature type="domain" description="Reverse transcriptase Ty1/copia-type" evidence="1">
    <location>
        <begin position="120"/>
        <end position="293"/>
    </location>
</feature>
<dbReference type="Pfam" id="PF07727">
    <property type="entry name" value="RVT_2"/>
    <property type="match status" value="1"/>
</dbReference>
<keyword evidence="3" id="KW-1185">Reference proteome</keyword>